<keyword evidence="13" id="KW-0325">Glycoprotein</keyword>
<evidence type="ECO:0000256" key="6">
    <source>
        <dbReference type="ARBA" id="ARBA00022989"/>
    </source>
</evidence>
<evidence type="ECO:0000256" key="8">
    <source>
        <dbReference type="ARBA" id="ARBA00023065"/>
    </source>
</evidence>
<evidence type="ECO:0000256" key="11">
    <source>
        <dbReference type="ARBA" id="ARBA00023170"/>
    </source>
</evidence>
<evidence type="ECO:0000256" key="4">
    <source>
        <dbReference type="ARBA" id="ARBA00022692"/>
    </source>
</evidence>
<dbReference type="SUPFAM" id="SSF63712">
    <property type="entry name" value="Nicotinic receptor ligand binding domain-like"/>
    <property type="match status" value="1"/>
</dbReference>
<keyword evidence="5" id="KW-0732">Signal</keyword>
<feature type="transmembrane region" description="Helical" evidence="20">
    <location>
        <begin position="326"/>
        <end position="344"/>
    </location>
</feature>
<dbReference type="SUPFAM" id="SSF90112">
    <property type="entry name" value="Neurotransmitter-gated ion-channel transmembrane pore"/>
    <property type="match status" value="2"/>
</dbReference>
<comment type="caution">
    <text evidence="20">Lacks conserved residue(s) required for the propagation of feature annotation.</text>
</comment>
<accession>A0A7R8W7X8</accession>
<evidence type="ECO:0000259" key="22">
    <source>
        <dbReference type="Pfam" id="PF02931"/>
    </source>
</evidence>
<dbReference type="OrthoDB" id="8890589at2759"/>
<dbReference type="InterPro" id="IPR036719">
    <property type="entry name" value="Neuro-gated_channel_TM_sf"/>
</dbReference>
<dbReference type="Pfam" id="PF02931">
    <property type="entry name" value="Neur_chan_LBD"/>
    <property type="match status" value="1"/>
</dbReference>
<comment type="subcellular location">
    <subcellularLocation>
        <location evidence="18">Postsynaptic cell membrane</location>
        <topology evidence="18">Multi-pass membrane protein</topology>
    </subcellularLocation>
</comment>
<gene>
    <name evidence="24" type="ORF">CTOB1V02_LOCUS4524</name>
</gene>
<evidence type="ECO:0000256" key="19">
    <source>
        <dbReference type="ARBA" id="ARBA00071250"/>
    </source>
</evidence>
<keyword evidence="12" id="KW-0869">Chloride channel</keyword>
<keyword evidence="8 20" id="KW-0406">Ion transport</keyword>
<feature type="region of interest" description="Disordered" evidence="21">
    <location>
        <begin position="489"/>
        <end position="508"/>
    </location>
</feature>
<proteinExistence type="inferred from homology"/>
<evidence type="ECO:0000256" key="16">
    <source>
        <dbReference type="ARBA" id="ARBA00023286"/>
    </source>
</evidence>
<evidence type="ECO:0000313" key="24">
    <source>
        <dbReference type="EMBL" id="CAD7226607.1"/>
    </source>
</evidence>
<dbReference type="InterPro" id="IPR036734">
    <property type="entry name" value="Neur_chan_lig-bd_sf"/>
</dbReference>
<protein>
    <recommendedName>
        <fullName evidence="19">Gamma-aminobutyric acid receptor subunit beta</fullName>
    </recommendedName>
</protein>
<keyword evidence="16" id="KW-1071">Ligand-gated ion channel</keyword>
<dbReference type="AlphaFoldDB" id="A0A7R8W7X8"/>
<evidence type="ECO:0000256" key="20">
    <source>
        <dbReference type="RuleBase" id="RU000687"/>
    </source>
</evidence>
<evidence type="ECO:0000256" key="17">
    <source>
        <dbReference type="ARBA" id="ARBA00023303"/>
    </source>
</evidence>
<dbReference type="PANTHER" id="PTHR18945">
    <property type="entry name" value="NEUROTRANSMITTER GATED ION CHANNEL"/>
    <property type="match status" value="1"/>
</dbReference>
<dbReference type="PRINTS" id="PR00252">
    <property type="entry name" value="NRIONCHANNEL"/>
</dbReference>
<dbReference type="InterPro" id="IPR006201">
    <property type="entry name" value="Neur_channel"/>
</dbReference>
<keyword evidence="11" id="KW-0675">Receptor</keyword>
<evidence type="ECO:0000256" key="13">
    <source>
        <dbReference type="ARBA" id="ARBA00023180"/>
    </source>
</evidence>
<dbReference type="GO" id="GO:0005230">
    <property type="term" value="F:extracellular ligand-gated monoatomic ion channel activity"/>
    <property type="evidence" value="ECO:0007669"/>
    <property type="project" value="InterPro"/>
</dbReference>
<keyword evidence="4 20" id="KW-0812">Transmembrane</keyword>
<dbReference type="InterPro" id="IPR006202">
    <property type="entry name" value="Neur_chan_lig-bd"/>
</dbReference>
<evidence type="ECO:0000256" key="18">
    <source>
        <dbReference type="ARBA" id="ARBA00034104"/>
    </source>
</evidence>
<dbReference type="PROSITE" id="PS00236">
    <property type="entry name" value="NEUROTR_ION_CHANNEL"/>
    <property type="match status" value="1"/>
</dbReference>
<evidence type="ECO:0000256" key="2">
    <source>
        <dbReference type="ARBA" id="ARBA00022448"/>
    </source>
</evidence>
<feature type="domain" description="Neurotransmitter-gated ion-channel transmembrane" evidence="23">
    <location>
        <begin position="270"/>
        <end position="343"/>
    </location>
</feature>
<dbReference type="InterPro" id="IPR006029">
    <property type="entry name" value="Neurotrans-gated_channel_TM"/>
</dbReference>
<keyword evidence="15" id="KW-0628">Postsynaptic cell membrane</keyword>
<evidence type="ECO:0000256" key="1">
    <source>
        <dbReference type="ARBA" id="ARBA00010180"/>
    </source>
</evidence>
<dbReference type="GO" id="GO:0099095">
    <property type="term" value="F:ligand-gated monoatomic anion channel activity"/>
    <property type="evidence" value="ECO:0007669"/>
    <property type="project" value="UniProtKB-ARBA"/>
</dbReference>
<keyword evidence="17 20" id="KW-0407">Ion channel</keyword>
<evidence type="ECO:0000256" key="3">
    <source>
        <dbReference type="ARBA" id="ARBA00022475"/>
    </source>
</evidence>
<keyword evidence="14" id="KW-0868">Chloride</keyword>
<evidence type="ECO:0000256" key="9">
    <source>
        <dbReference type="ARBA" id="ARBA00023136"/>
    </source>
</evidence>
<evidence type="ECO:0000256" key="5">
    <source>
        <dbReference type="ARBA" id="ARBA00022729"/>
    </source>
</evidence>
<sequence length="638" mass="72708">MLPIQWLPSAVLLSALCHRDSSSTWTAPLSAELGSMQPIEDVNITNLLDGLQKGYDKRIRPNYGGPPVDVGVTMYVLSISSLSEVEMDFTLDFYFRQYWHDRRLAYSDFLENSGASKASKEHLKSFTVGAELIKKLWVPDTFFVNEKKSYFHYATTPNEFLRLSEDGSVFRSIRLTITAACPMDLRYFPMDRQMCAVEIESFGYTTTDIMYAWIGKSDAVKVDNDVRLPQFKVLGFRQSDRVFVLSSGNYSRLSCEIQFVRSMGYYLIQIYIPSGLIVVISWVSFWLNRNATPARVALGITTVLTMTTLMSSTNAALPKISYAKSIDVYLGACFVMVFASLLVWEAEGAAEPKEEQEEEEKILGRDDDDYGGREKQLKEFRLFNHVSLLIFGSEMFLLLSLPCCFNEGRSTDRMKEPEVRKYATVGYIAKRIQMRKTRILAMQKFAEQKRQQREIAQSQMVAAPWQSHGPPPHEPSCHMMEQEWTPKPSTMRSRAQSGTWGETSSGPCCPPRECGMDQEWAPKQAEVRYKINDPKMHTKGGTLENTTLNGGRSRNRLGIEMHPMDDVESVPPTSTVPHLPLHQRSLDKFYGLTPSDIDKYSRVVFPVCFVCFNLMYWIIYLHISDVVAENLTMFNNPS</sequence>
<evidence type="ECO:0000256" key="7">
    <source>
        <dbReference type="ARBA" id="ARBA00023018"/>
    </source>
</evidence>
<dbReference type="NCBIfam" id="TIGR00860">
    <property type="entry name" value="LIC"/>
    <property type="match status" value="1"/>
</dbReference>
<feature type="compositionally biased region" description="Polar residues" evidence="21">
    <location>
        <begin position="489"/>
        <end position="506"/>
    </location>
</feature>
<dbReference type="Gene3D" id="2.70.170.10">
    <property type="entry name" value="Neurotransmitter-gated ion-channel ligand-binding domain"/>
    <property type="match status" value="1"/>
</dbReference>
<evidence type="ECO:0000256" key="15">
    <source>
        <dbReference type="ARBA" id="ARBA00023257"/>
    </source>
</evidence>
<dbReference type="FunFam" id="2.70.170.10:FF:000021">
    <property type="entry name" value="Gamma-aminobutyric acid receptor isoform 3b"/>
    <property type="match status" value="1"/>
</dbReference>
<dbReference type="Gene3D" id="1.20.58.390">
    <property type="entry name" value="Neurotransmitter-gated ion-channel transmembrane domain"/>
    <property type="match status" value="2"/>
</dbReference>
<keyword evidence="2 20" id="KW-0813">Transport</keyword>
<dbReference type="PRINTS" id="PR00253">
    <property type="entry name" value="GABAARECEPTR"/>
</dbReference>
<dbReference type="GO" id="GO:0034707">
    <property type="term" value="C:chloride channel complex"/>
    <property type="evidence" value="ECO:0007669"/>
    <property type="project" value="UniProtKB-KW"/>
</dbReference>
<keyword evidence="9 20" id="KW-0472">Membrane</keyword>
<keyword evidence="6 20" id="KW-1133">Transmembrane helix</keyword>
<keyword evidence="3" id="KW-1003">Cell membrane</keyword>
<dbReference type="InterPro" id="IPR038050">
    <property type="entry name" value="Neuro_actylchol_rec"/>
</dbReference>
<dbReference type="CDD" id="cd19049">
    <property type="entry name" value="LGIC_TM_anion"/>
    <property type="match status" value="1"/>
</dbReference>
<evidence type="ECO:0000256" key="21">
    <source>
        <dbReference type="SAM" id="MobiDB-lite"/>
    </source>
</evidence>
<comment type="similarity">
    <text evidence="1">Belongs to the ligand-gated ion channel (TC 1.A.9) family. Gamma-aminobutyric acid receptor (TC 1.A.9.5) subfamily.</text>
</comment>
<organism evidence="24">
    <name type="scientific">Cyprideis torosa</name>
    <dbReference type="NCBI Taxonomy" id="163714"/>
    <lineage>
        <taxon>Eukaryota</taxon>
        <taxon>Metazoa</taxon>
        <taxon>Ecdysozoa</taxon>
        <taxon>Arthropoda</taxon>
        <taxon>Crustacea</taxon>
        <taxon>Oligostraca</taxon>
        <taxon>Ostracoda</taxon>
        <taxon>Podocopa</taxon>
        <taxon>Podocopida</taxon>
        <taxon>Cytherocopina</taxon>
        <taxon>Cytheroidea</taxon>
        <taxon>Cytherideidae</taxon>
        <taxon>Cyprideis</taxon>
    </lineage>
</organism>
<name>A0A7R8W7X8_9CRUS</name>
<dbReference type="Pfam" id="PF02932">
    <property type="entry name" value="Neur_chan_memb"/>
    <property type="match status" value="1"/>
</dbReference>
<evidence type="ECO:0000256" key="10">
    <source>
        <dbReference type="ARBA" id="ARBA00023157"/>
    </source>
</evidence>
<dbReference type="GO" id="GO:0005254">
    <property type="term" value="F:chloride channel activity"/>
    <property type="evidence" value="ECO:0007669"/>
    <property type="project" value="UniProtKB-KW"/>
</dbReference>
<dbReference type="EMBL" id="OB660873">
    <property type="protein sequence ID" value="CAD7226607.1"/>
    <property type="molecule type" value="Genomic_DNA"/>
</dbReference>
<dbReference type="InterPro" id="IPR006028">
    <property type="entry name" value="GABAA/Glycine_rcpt"/>
</dbReference>
<evidence type="ECO:0000256" key="14">
    <source>
        <dbReference type="ARBA" id="ARBA00023214"/>
    </source>
</evidence>
<feature type="transmembrane region" description="Helical" evidence="20">
    <location>
        <begin position="603"/>
        <end position="623"/>
    </location>
</feature>
<dbReference type="GO" id="GO:0004888">
    <property type="term" value="F:transmembrane signaling receptor activity"/>
    <property type="evidence" value="ECO:0007669"/>
    <property type="project" value="InterPro"/>
</dbReference>
<evidence type="ECO:0000259" key="23">
    <source>
        <dbReference type="Pfam" id="PF02932"/>
    </source>
</evidence>
<dbReference type="InterPro" id="IPR018000">
    <property type="entry name" value="Neurotransmitter_ion_chnl_CS"/>
</dbReference>
<reference evidence="24" key="1">
    <citation type="submission" date="2020-11" db="EMBL/GenBank/DDBJ databases">
        <authorList>
            <person name="Tran Van P."/>
        </authorList>
    </citation>
    <scope>NUCLEOTIDE SEQUENCE</scope>
</reference>
<keyword evidence="10" id="KW-1015">Disulfide bond</keyword>
<evidence type="ECO:0000256" key="12">
    <source>
        <dbReference type="ARBA" id="ARBA00023173"/>
    </source>
</evidence>
<dbReference type="GO" id="GO:0045211">
    <property type="term" value="C:postsynaptic membrane"/>
    <property type="evidence" value="ECO:0007669"/>
    <property type="project" value="UniProtKB-SubCell"/>
</dbReference>
<keyword evidence="7" id="KW-0770">Synapse</keyword>
<feature type="domain" description="Neurotransmitter-gated ion-channel ligand-binding" evidence="22">
    <location>
        <begin position="45"/>
        <end position="254"/>
    </location>
</feature>
<feature type="transmembrane region" description="Helical" evidence="20">
    <location>
        <begin position="263"/>
        <end position="287"/>
    </location>
</feature>